<keyword evidence="2" id="KW-1133">Transmembrane helix</keyword>
<keyword evidence="3" id="KW-0732">Signal</keyword>
<sequence length="144" mass="14396">MDHIRAPRPFRGTAAAATLLALAAVPEAGLAQDGAATAPAPAQITSDAAAPGPHAARVPPRVPTSESRGTAVDGALAQGAVPPAGPAPARVAPPSRRTADLPLAGVAGLLAAAGVSAAGIAAMRRRRPEHRTDEDRHSPHHARR</sequence>
<dbReference type="EMBL" id="WVTD01000001">
    <property type="protein sequence ID" value="MYL96468.1"/>
    <property type="molecule type" value="Genomic_DNA"/>
</dbReference>
<keyword evidence="5" id="KW-1185">Reference proteome</keyword>
<feature type="region of interest" description="Disordered" evidence="1">
    <location>
        <begin position="120"/>
        <end position="144"/>
    </location>
</feature>
<organism evidence="4 5">
    <name type="scientific">Novosphingobium silvae</name>
    <dbReference type="NCBI Taxonomy" id="2692619"/>
    <lineage>
        <taxon>Bacteria</taxon>
        <taxon>Pseudomonadati</taxon>
        <taxon>Pseudomonadota</taxon>
        <taxon>Alphaproteobacteria</taxon>
        <taxon>Sphingomonadales</taxon>
        <taxon>Sphingomonadaceae</taxon>
        <taxon>Novosphingobium</taxon>
    </lineage>
</organism>
<gene>
    <name evidence="4" type="ORF">GR702_01595</name>
</gene>
<evidence type="ECO:0000313" key="5">
    <source>
        <dbReference type="Proteomes" id="UP000465810"/>
    </source>
</evidence>
<feature type="region of interest" description="Disordered" evidence="1">
    <location>
        <begin position="32"/>
        <end position="96"/>
    </location>
</feature>
<dbReference type="AlphaFoldDB" id="A0A7X4GD60"/>
<dbReference type="RefSeq" id="WP_160984192.1">
    <property type="nucleotide sequence ID" value="NZ_WVTD01000001.1"/>
</dbReference>
<comment type="caution">
    <text evidence="4">The sequence shown here is derived from an EMBL/GenBank/DDBJ whole genome shotgun (WGS) entry which is preliminary data.</text>
</comment>
<feature type="compositionally biased region" description="Low complexity" evidence="1">
    <location>
        <begin position="74"/>
        <end position="96"/>
    </location>
</feature>
<name>A0A7X4GD60_9SPHN</name>
<proteinExistence type="predicted"/>
<reference evidence="4 5" key="1">
    <citation type="submission" date="2019-12" db="EMBL/GenBank/DDBJ databases">
        <authorList>
            <person name="Feng G."/>
            <person name="Zhu H."/>
        </authorList>
    </citation>
    <scope>NUCLEOTIDE SEQUENCE [LARGE SCALE GENOMIC DNA]</scope>
    <source>
        <strain evidence="4 5">FGD1</strain>
    </source>
</reference>
<evidence type="ECO:0000256" key="1">
    <source>
        <dbReference type="SAM" id="MobiDB-lite"/>
    </source>
</evidence>
<evidence type="ECO:0000256" key="2">
    <source>
        <dbReference type="SAM" id="Phobius"/>
    </source>
</evidence>
<feature type="compositionally biased region" description="Low complexity" evidence="1">
    <location>
        <begin position="32"/>
        <end position="43"/>
    </location>
</feature>
<feature type="signal peptide" evidence="3">
    <location>
        <begin position="1"/>
        <end position="31"/>
    </location>
</feature>
<keyword evidence="2" id="KW-0812">Transmembrane</keyword>
<evidence type="ECO:0000313" key="4">
    <source>
        <dbReference type="EMBL" id="MYL96468.1"/>
    </source>
</evidence>
<evidence type="ECO:0000256" key="3">
    <source>
        <dbReference type="SAM" id="SignalP"/>
    </source>
</evidence>
<feature type="chain" id="PRO_5030698053" evidence="3">
    <location>
        <begin position="32"/>
        <end position="144"/>
    </location>
</feature>
<feature type="transmembrane region" description="Helical" evidence="2">
    <location>
        <begin position="103"/>
        <end position="123"/>
    </location>
</feature>
<accession>A0A7X4GD60</accession>
<protein>
    <submittedName>
        <fullName evidence="4">Uncharacterized protein</fullName>
    </submittedName>
</protein>
<dbReference type="Proteomes" id="UP000465810">
    <property type="component" value="Unassembled WGS sequence"/>
</dbReference>
<keyword evidence="2" id="KW-0472">Membrane</keyword>